<evidence type="ECO:0000259" key="11">
    <source>
        <dbReference type="PROSITE" id="PS50982"/>
    </source>
</evidence>
<feature type="region of interest" description="Disordered" evidence="10">
    <location>
        <begin position="87"/>
        <end position="109"/>
    </location>
</feature>
<dbReference type="PROSITE" id="PS51058">
    <property type="entry name" value="ZF_CXXC"/>
    <property type="match status" value="3"/>
</dbReference>
<gene>
    <name evidence="14" type="primary">MBD1</name>
</gene>
<dbReference type="Pfam" id="PF01429">
    <property type="entry name" value="MBD"/>
    <property type="match status" value="1"/>
</dbReference>
<dbReference type="Pfam" id="PF02008">
    <property type="entry name" value="zf-CXXC"/>
    <property type="match status" value="3"/>
</dbReference>
<evidence type="ECO:0000256" key="1">
    <source>
        <dbReference type="ARBA" id="ARBA00004123"/>
    </source>
</evidence>
<organism evidence="13 14">
    <name type="scientific">Microcaecilia unicolor</name>
    <dbReference type="NCBI Taxonomy" id="1415580"/>
    <lineage>
        <taxon>Eukaryota</taxon>
        <taxon>Metazoa</taxon>
        <taxon>Chordata</taxon>
        <taxon>Craniata</taxon>
        <taxon>Vertebrata</taxon>
        <taxon>Euteleostomi</taxon>
        <taxon>Amphibia</taxon>
        <taxon>Gymnophiona</taxon>
        <taxon>Siphonopidae</taxon>
        <taxon>Microcaecilia</taxon>
    </lineage>
</organism>
<evidence type="ECO:0000256" key="9">
    <source>
        <dbReference type="PROSITE-ProRule" id="PRU00509"/>
    </source>
</evidence>
<dbReference type="PROSITE" id="PS50982">
    <property type="entry name" value="MBD"/>
    <property type="match status" value="1"/>
</dbReference>
<dbReference type="GO" id="GO:0006346">
    <property type="term" value="P:DNA methylation-dependent constitutive heterochromatin formation"/>
    <property type="evidence" value="ECO:0007669"/>
    <property type="project" value="TreeGrafter"/>
</dbReference>
<keyword evidence="5" id="KW-0805">Transcription regulation</keyword>
<dbReference type="GeneID" id="115463432"/>
<feature type="domain" description="CXXC-type" evidence="12">
    <location>
        <begin position="232"/>
        <end position="281"/>
    </location>
</feature>
<accession>A0A6P7X8W9</accession>
<protein>
    <submittedName>
        <fullName evidence="14">Methyl-CpG-binding domain protein 1</fullName>
    </submittedName>
</protein>
<evidence type="ECO:0000256" key="4">
    <source>
        <dbReference type="ARBA" id="ARBA00022833"/>
    </source>
</evidence>
<evidence type="ECO:0000256" key="3">
    <source>
        <dbReference type="ARBA" id="ARBA00022771"/>
    </source>
</evidence>
<dbReference type="InterPro" id="IPR011011">
    <property type="entry name" value="Znf_FYVE_PHD"/>
</dbReference>
<reference evidence="14" key="1">
    <citation type="journal article" date="2018" name="DNA Res.">
        <title>Multi-tissue transcriptomes of caecilian amphibians highlight incomplete knowledge of vertebrate gene families.</title>
        <authorList>
            <person name="Torres-Sanchez M."/>
            <person name="Creevey C.J."/>
            <person name="Kornobis E."/>
            <person name="Gower D.J."/>
            <person name="Wilkinson M."/>
            <person name="San Mauro D."/>
        </authorList>
    </citation>
    <scope>NUCLEOTIDE SEQUENCE</scope>
</reference>
<dbReference type="PANTHER" id="PTHR12396">
    <property type="entry name" value="METHYL-CPG BINDING PROTEIN, MBD"/>
    <property type="match status" value="1"/>
</dbReference>
<feature type="domain" description="CXXC-type" evidence="12">
    <location>
        <begin position="360"/>
        <end position="408"/>
    </location>
</feature>
<dbReference type="GO" id="GO:0008327">
    <property type="term" value="F:methyl-CpG binding"/>
    <property type="evidence" value="ECO:0007669"/>
    <property type="project" value="TreeGrafter"/>
</dbReference>
<feature type="domain" description="MBD" evidence="11">
    <location>
        <begin position="2"/>
        <end position="70"/>
    </location>
</feature>
<dbReference type="CDD" id="cd01396">
    <property type="entry name" value="MeCP2_MBD"/>
    <property type="match status" value="1"/>
</dbReference>
<dbReference type="InterPro" id="IPR016177">
    <property type="entry name" value="DNA-bd_dom_sf"/>
</dbReference>
<evidence type="ECO:0000313" key="14">
    <source>
        <dbReference type="RefSeq" id="XP_030049771.1"/>
    </source>
</evidence>
<dbReference type="CTD" id="4152"/>
<evidence type="ECO:0000259" key="12">
    <source>
        <dbReference type="PROSITE" id="PS51058"/>
    </source>
</evidence>
<sequence>MMSENWADCPLLGPGWKRREVFRKSGATCGRTDTYYQSPTGERFRSKIELTKFLGTGVDLTLFDFKNGVLFPPGKVRKVPKKRKLMAENGTLKLKPKKKPLPPLPLPPPPSLSQLLLPPPLLLESLQPEAETLPPPPPHDTDTMVVCCEGCRVWFSGVCFGRQKVTRWYCSDCRAERRAFAKQQRYYKTVGCGVCAACHILEDCGFCTICMIRARNPQFGSMWKCLKRRCLRILKRGQGCGICQACRNTEDCGTCWICVRRRMNTAKKMKRQWKCVKRRCLRKKKIQTEKKIFGIKKLTVKWKRPLERDTSGTIPLVQRKKKPPLRSKVNEQKMMVAAAVKRVGSWDHRAGSAEAKLHFSSRRRNRKCGECEACLQKVDCGKCDFCHDKPKFGGRNLKRQKCRWRQCLRYAMKRLLPTAWNSPGEEAAGTGAPRRGRRKRSNSFANRKLAKVKQAVRRRPGRPTSWYQLPPPARAALANPLTEEKNFPLVSQSSGYMKRIREEREALKKLEQREALAEEWYLKGRPFSPLRVPVIKLERLEESNGFQPVANEQQDADGSSSALCFLVPSSTPVKQEVADSNTTHGQETTSAPKIPHYPLKVEECLAVDEVAEADESTPVIMEIFSLGSYQQVSQLDGVLREFLTELNEIPLPAHWEVLPLEGPDLRLIQRSALSTVADAIIHIEPGLHFHILLHGLIVPATHELYAKHPSRLTTVDEVVELICDLEAYRPCAGVPKGACRAANCAVLAYGDRCSQCCLTPWPSGDDL</sequence>
<keyword evidence="13" id="KW-1185">Reference proteome</keyword>
<feature type="compositionally biased region" description="Low complexity" evidence="10">
    <location>
        <begin position="423"/>
        <end position="433"/>
    </location>
</feature>
<keyword evidence="4" id="KW-0862">Zinc</keyword>
<evidence type="ECO:0000313" key="13">
    <source>
        <dbReference type="Proteomes" id="UP000515156"/>
    </source>
</evidence>
<dbReference type="Proteomes" id="UP000515156">
    <property type="component" value="Chromosome 2"/>
</dbReference>
<keyword evidence="3 9" id="KW-0863">Zinc-finger</keyword>
<name>A0A6P7X8W9_9AMPH</name>
<keyword evidence="7" id="KW-0804">Transcription</keyword>
<dbReference type="GO" id="GO:0000122">
    <property type="term" value="P:negative regulation of transcription by RNA polymerase II"/>
    <property type="evidence" value="ECO:0007669"/>
    <property type="project" value="TreeGrafter"/>
</dbReference>
<dbReference type="PANTHER" id="PTHR12396:SF57">
    <property type="entry name" value="METHYL-CPG-BINDING DOMAIN PROTEIN 1"/>
    <property type="match status" value="1"/>
</dbReference>
<evidence type="ECO:0000256" key="6">
    <source>
        <dbReference type="ARBA" id="ARBA00023125"/>
    </source>
</evidence>
<keyword evidence="8" id="KW-0539">Nucleus</keyword>
<comment type="subcellular location">
    <subcellularLocation>
        <location evidence="1">Nucleus</location>
    </subcellularLocation>
</comment>
<dbReference type="RefSeq" id="XP_030049771.1">
    <property type="nucleotide sequence ID" value="XM_030193911.1"/>
</dbReference>
<dbReference type="GO" id="GO:0005654">
    <property type="term" value="C:nucleoplasm"/>
    <property type="evidence" value="ECO:0007669"/>
    <property type="project" value="UniProtKB-ARBA"/>
</dbReference>
<dbReference type="FunCoup" id="A0A6P7X8W9">
    <property type="interactions" value="3112"/>
</dbReference>
<keyword evidence="2" id="KW-0479">Metal-binding</keyword>
<feature type="compositionally biased region" description="Basic residues" evidence="10">
    <location>
        <begin position="448"/>
        <end position="461"/>
    </location>
</feature>
<dbReference type="KEGG" id="muo:115463432"/>
<evidence type="ECO:0000256" key="7">
    <source>
        <dbReference type="ARBA" id="ARBA00023163"/>
    </source>
</evidence>
<dbReference type="SUPFAM" id="SSF57903">
    <property type="entry name" value="FYVE/PHD zinc finger"/>
    <property type="match status" value="1"/>
</dbReference>
<proteinExistence type="predicted"/>
<dbReference type="InterPro" id="IPR001739">
    <property type="entry name" value="Methyl_CpG_DNA-bd"/>
</dbReference>
<evidence type="ECO:0000256" key="2">
    <source>
        <dbReference type="ARBA" id="ARBA00022723"/>
    </source>
</evidence>
<dbReference type="AlphaFoldDB" id="A0A6P7X8W9"/>
<feature type="domain" description="CXXC-type" evidence="12">
    <location>
        <begin position="181"/>
        <end position="231"/>
    </location>
</feature>
<dbReference type="OrthoDB" id="10072024at2759"/>
<dbReference type="SMART" id="SM00391">
    <property type="entry name" value="MBD"/>
    <property type="match status" value="1"/>
</dbReference>
<evidence type="ECO:0000256" key="8">
    <source>
        <dbReference type="ARBA" id="ARBA00023242"/>
    </source>
</evidence>
<dbReference type="Gene3D" id="3.30.890.10">
    <property type="entry name" value="Methyl-cpg-binding Protein 2, Chain A"/>
    <property type="match status" value="1"/>
</dbReference>
<keyword evidence="6" id="KW-0238">DNA-binding</keyword>
<evidence type="ECO:0000256" key="10">
    <source>
        <dbReference type="SAM" id="MobiDB-lite"/>
    </source>
</evidence>
<evidence type="ECO:0000256" key="5">
    <source>
        <dbReference type="ARBA" id="ARBA00023015"/>
    </source>
</evidence>
<feature type="region of interest" description="Disordered" evidence="10">
    <location>
        <begin position="420"/>
        <end position="471"/>
    </location>
</feature>
<dbReference type="InterPro" id="IPR002857">
    <property type="entry name" value="Znf_CXXC"/>
</dbReference>
<dbReference type="GO" id="GO:0008270">
    <property type="term" value="F:zinc ion binding"/>
    <property type="evidence" value="ECO:0007669"/>
    <property type="project" value="UniProtKB-KW"/>
</dbReference>
<dbReference type="InParanoid" id="A0A6P7X8W9"/>
<dbReference type="SUPFAM" id="SSF54171">
    <property type="entry name" value="DNA-binding domain"/>
    <property type="match status" value="1"/>
</dbReference>
<reference evidence="14" key="2">
    <citation type="submission" date="2025-08" db="UniProtKB">
        <authorList>
            <consortium name="RefSeq"/>
        </authorList>
    </citation>
    <scope>IDENTIFICATION</scope>
</reference>